<dbReference type="InterPro" id="IPR023313">
    <property type="entry name" value="UBQ-conjugating_AS"/>
</dbReference>
<evidence type="ECO:0000313" key="11">
    <source>
        <dbReference type="Proteomes" id="UP000007797"/>
    </source>
</evidence>
<dbReference type="InterPro" id="IPR000608">
    <property type="entry name" value="UBC"/>
</dbReference>
<feature type="compositionally biased region" description="Low complexity" evidence="8">
    <location>
        <begin position="165"/>
        <end position="190"/>
    </location>
</feature>
<dbReference type="STRING" id="1054147.F4PM86"/>
<dbReference type="PROSITE" id="PS50127">
    <property type="entry name" value="UBC_2"/>
    <property type="match status" value="1"/>
</dbReference>
<evidence type="ECO:0000313" key="10">
    <source>
        <dbReference type="EMBL" id="EGG23586.1"/>
    </source>
</evidence>
<dbReference type="PANTHER" id="PTHR24067">
    <property type="entry name" value="UBIQUITIN-CONJUGATING ENZYME E2"/>
    <property type="match status" value="1"/>
</dbReference>
<organism evidence="10 11">
    <name type="scientific">Cavenderia fasciculata</name>
    <name type="common">Slime mold</name>
    <name type="synonym">Dictyostelium fasciculatum</name>
    <dbReference type="NCBI Taxonomy" id="261658"/>
    <lineage>
        <taxon>Eukaryota</taxon>
        <taxon>Amoebozoa</taxon>
        <taxon>Evosea</taxon>
        <taxon>Eumycetozoa</taxon>
        <taxon>Dictyostelia</taxon>
        <taxon>Acytosteliales</taxon>
        <taxon>Cavenderiaceae</taxon>
        <taxon>Cavenderia</taxon>
    </lineage>
</organism>
<dbReference type="InterPro" id="IPR016135">
    <property type="entry name" value="UBQ-conjugating_enzyme/RWD"/>
</dbReference>
<evidence type="ECO:0000256" key="6">
    <source>
        <dbReference type="PROSITE-ProRule" id="PRU10133"/>
    </source>
</evidence>
<dbReference type="KEGG" id="dfa:DFA_05720"/>
<keyword evidence="2" id="KW-0808">Transferase</keyword>
<evidence type="ECO:0000259" key="9">
    <source>
        <dbReference type="PROSITE" id="PS50127"/>
    </source>
</evidence>
<gene>
    <name evidence="10" type="primary">ube2s</name>
    <name evidence="10" type="ORF">DFA_05720</name>
</gene>
<evidence type="ECO:0000256" key="2">
    <source>
        <dbReference type="ARBA" id="ARBA00022679"/>
    </source>
</evidence>
<evidence type="ECO:0000256" key="3">
    <source>
        <dbReference type="ARBA" id="ARBA00022741"/>
    </source>
</evidence>
<reference evidence="11" key="1">
    <citation type="journal article" date="2011" name="Genome Res.">
        <title>Phylogeny-wide analysis of social amoeba genomes highlights ancient origins for complex intercellular communication.</title>
        <authorList>
            <person name="Heidel A.J."/>
            <person name="Lawal H.M."/>
            <person name="Felder M."/>
            <person name="Schilde C."/>
            <person name="Helps N.R."/>
            <person name="Tunggal B."/>
            <person name="Rivero F."/>
            <person name="John U."/>
            <person name="Schleicher M."/>
            <person name="Eichinger L."/>
            <person name="Platzer M."/>
            <person name="Noegel A.A."/>
            <person name="Schaap P."/>
            <person name="Gloeckner G."/>
        </authorList>
    </citation>
    <scope>NUCLEOTIDE SEQUENCE [LARGE SCALE GENOMIC DNA]</scope>
    <source>
        <strain evidence="11">SH3</strain>
    </source>
</reference>
<evidence type="ECO:0000256" key="8">
    <source>
        <dbReference type="SAM" id="MobiDB-lite"/>
    </source>
</evidence>
<dbReference type="InterPro" id="IPR050113">
    <property type="entry name" value="Ub_conjugating_enzyme"/>
</dbReference>
<dbReference type="SMART" id="SM00212">
    <property type="entry name" value="UBCc"/>
    <property type="match status" value="1"/>
</dbReference>
<protein>
    <recommendedName>
        <fullName evidence="1">E2 ubiquitin-conjugating enzyme</fullName>
        <ecNumber evidence="1">2.3.2.23</ecNumber>
    </recommendedName>
</protein>
<dbReference type="SUPFAM" id="SSF54495">
    <property type="entry name" value="UBC-like"/>
    <property type="match status" value="1"/>
</dbReference>
<evidence type="ECO:0000256" key="5">
    <source>
        <dbReference type="ARBA" id="ARBA00022840"/>
    </source>
</evidence>
<name>F4PM86_CACFS</name>
<dbReference type="RefSeq" id="XP_004361437.1">
    <property type="nucleotide sequence ID" value="XM_004361380.1"/>
</dbReference>
<dbReference type="AlphaFoldDB" id="F4PM86"/>
<dbReference type="OMA" id="QPAKCGA"/>
<feature type="domain" description="UBC core" evidence="9">
    <location>
        <begin position="9"/>
        <end position="155"/>
    </location>
</feature>
<dbReference type="GO" id="GO:0005524">
    <property type="term" value="F:ATP binding"/>
    <property type="evidence" value="ECO:0007669"/>
    <property type="project" value="UniProtKB-UniRule"/>
</dbReference>
<dbReference type="EC" id="2.3.2.23" evidence="1"/>
<keyword evidence="5 7" id="KW-0067">ATP-binding</keyword>
<comment type="similarity">
    <text evidence="7">Belongs to the ubiquitin-conjugating enzyme family.</text>
</comment>
<dbReference type="CDD" id="cd23804">
    <property type="entry name" value="UBCc_UBE2S"/>
    <property type="match status" value="1"/>
</dbReference>
<feature type="region of interest" description="Disordered" evidence="8">
    <location>
        <begin position="163"/>
        <end position="205"/>
    </location>
</feature>
<dbReference type="PROSITE" id="PS00183">
    <property type="entry name" value="UBC_1"/>
    <property type="match status" value="1"/>
</dbReference>
<keyword evidence="11" id="KW-1185">Reference proteome</keyword>
<dbReference type="Pfam" id="PF00179">
    <property type="entry name" value="UQ_con"/>
    <property type="match status" value="1"/>
</dbReference>
<evidence type="ECO:0000256" key="7">
    <source>
        <dbReference type="RuleBase" id="RU362109"/>
    </source>
</evidence>
<dbReference type="Gene3D" id="3.10.110.10">
    <property type="entry name" value="Ubiquitin Conjugating Enzyme"/>
    <property type="match status" value="1"/>
</dbReference>
<proteinExistence type="inferred from homology"/>
<accession>F4PM86</accession>
<evidence type="ECO:0000256" key="4">
    <source>
        <dbReference type="ARBA" id="ARBA00022786"/>
    </source>
</evidence>
<dbReference type="Proteomes" id="UP000007797">
    <property type="component" value="Unassembled WGS sequence"/>
</dbReference>
<dbReference type="EMBL" id="GL883008">
    <property type="protein sequence ID" value="EGG23586.1"/>
    <property type="molecule type" value="Genomic_DNA"/>
</dbReference>
<evidence type="ECO:0000256" key="1">
    <source>
        <dbReference type="ARBA" id="ARBA00012486"/>
    </source>
</evidence>
<dbReference type="OrthoDB" id="10069349at2759"/>
<feature type="active site" description="Glycyl thioester intermediate" evidence="6">
    <location>
        <position position="93"/>
    </location>
</feature>
<dbReference type="GeneID" id="14875663"/>
<sequence>MSSENLPPDVIKRILRELKELSNSPMEGISLVPCEEDLSNIDAIIHGPGGTPYEGGHFKARLTLSSDFPRSPPKANFITKIFHPNVSKKGEICVNTLKKDWSEDLGIKHILLTIKCLLIVPNAESSLNEDASRLLLENYDDYCKHAKMFTSIHASKSLAPTTTIDSNDGANNNNNNLSTETSSSSSVTAAAKKKTVDKPDAAKAKKSSLKRFGDWVTSGNGFLPNTVI</sequence>
<keyword evidence="3 7" id="KW-0547">Nucleotide-binding</keyword>
<feature type="compositionally biased region" description="Basic and acidic residues" evidence="8">
    <location>
        <begin position="194"/>
        <end position="203"/>
    </location>
</feature>
<dbReference type="FunFam" id="3.10.110.10:FF:000031">
    <property type="entry name" value="Ubiquitin-conjugating enzyme E2 22"/>
    <property type="match status" value="1"/>
</dbReference>
<dbReference type="GO" id="GO:0061631">
    <property type="term" value="F:ubiquitin conjugating enzyme activity"/>
    <property type="evidence" value="ECO:0007669"/>
    <property type="project" value="UniProtKB-EC"/>
</dbReference>
<keyword evidence="4 7" id="KW-0833">Ubl conjugation pathway</keyword>